<feature type="domain" description="TonB-dependent receptor plug" evidence="1">
    <location>
        <begin position="136"/>
        <end position="226"/>
    </location>
</feature>
<proteinExistence type="predicted"/>
<organism evidence="2">
    <name type="scientific">bioreactor metagenome</name>
    <dbReference type="NCBI Taxonomy" id="1076179"/>
    <lineage>
        <taxon>unclassified sequences</taxon>
        <taxon>metagenomes</taxon>
        <taxon>ecological metagenomes</taxon>
    </lineage>
</organism>
<comment type="caution">
    <text evidence="2">The sequence shown here is derived from an EMBL/GenBank/DDBJ whole genome shotgun (WGS) entry which is preliminary data.</text>
</comment>
<dbReference type="Gene3D" id="2.170.130.10">
    <property type="entry name" value="TonB-dependent receptor, plug domain"/>
    <property type="match status" value="1"/>
</dbReference>
<dbReference type="AlphaFoldDB" id="A0A644WKJ1"/>
<name>A0A644WKJ1_9ZZZZ</name>
<dbReference type="SUPFAM" id="SSF56935">
    <property type="entry name" value="Porins"/>
    <property type="match status" value="1"/>
</dbReference>
<dbReference type="EMBL" id="VSSQ01000893">
    <property type="protein sequence ID" value="MPM02744.1"/>
    <property type="molecule type" value="Genomic_DNA"/>
</dbReference>
<dbReference type="Pfam" id="PF13620">
    <property type="entry name" value="CarboxypepD_reg"/>
    <property type="match status" value="1"/>
</dbReference>
<evidence type="ECO:0000259" key="1">
    <source>
        <dbReference type="Pfam" id="PF07715"/>
    </source>
</evidence>
<dbReference type="PROSITE" id="PS52016">
    <property type="entry name" value="TONB_DEPENDENT_REC_3"/>
    <property type="match status" value="1"/>
</dbReference>
<evidence type="ECO:0000313" key="2">
    <source>
        <dbReference type="EMBL" id="MPM02744.1"/>
    </source>
</evidence>
<dbReference type="InterPro" id="IPR008969">
    <property type="entry name" value="CarboxyPept-like_regulatory"/>
</dbReference>
<accession>A0A644WKJ1</accession>
<dbReference type="InterPro" id="IPR037066">
    <property type="entry name" value="Plug_dom_sf"/>
</dbReference>
<sequence length="251" mass="27272">MKTQILSLAIMLVLSIAVASPVFSQAGGTIKGTLVNSVTKDPVPYANVYVKYGDDLIGAQTDDNGNFTIKPVPPGVYSVNFKCVGFTDAIVTDVRIMQDKITFLNEVDIVYGINVFNDTTIVNIFGDPLIDPETPNMDIITHDQLDDMVSYNNINKLASITGSDIQVSDDDHEIYFRGSRSGDALYIIDGMRMINPNALCPSLAIGTMAVYTGGVPAKYGDFTGGVIVIETQSYFEWLAAQESERLRNGGF</sequence>
<gene>
    <name evidence="2" type="ORF">SDC9_48999</name>
</gene>
<dbReference type="InterPro" id="IPR012910">
    <property type="entry name" value="Plug_dom"/>
</dbReference>
<dbReference type="Gene3D" id="2.60.40.1120">
    <property type="entry name" value="Carboxypeptidase-like, regulatory domain"/>
    <property type="match status" value="1"/>
</dbReference>
<dbReference type="Pfam" id="PF07715">
    <property type="entry name" value="Plug"/>
    <property type="match status" value="1"/>
</dbReference>
<dbReference type="InterPro" id="IPR039426">
    <property type="entry name" value="TonB-dep_rcpt-like"/>
</dbReference>
<protein>
    <recommendedName>
        <fullName evidence="1">TonB-dependent receptor plug domain-containing protein</fullName>
    </recommendedName>
</protein>
<dbReference type="SUPFAM" id="SSF49464">
    <property type="entry name" value="Carboxypeptidase regulatory domain-like"/>
    <property type="match status" value="1"/>
</dbReference>
<reference evidence="2" key="1">
    <citation type="submission" date="2019-08" db="EMBL/GenBank/DDBJ databases">
        <authorList>
            <person name="Kucharzyk K."/>
            <person name="Murdoch R.W."/>
            <person name="Higgins S."/>
            <person name="Loffler F."/>
        </authorList>
    </citation>
    <scope>NUCLEOTIDE SEQUENCE</scope>
</reference>